<keyword evidence="5" id="KW-0092">Biotin</keyword>
<evidence type="ECO:0000256" key="1">
    <source>
        <dbReference type="ARBA" id="ARBA00001953"/>
    </source>
</evidence>
<dbReference type="SMART" id="SM00878">
    <property type="entry name" value="Biotin_carb_C"/>
    <property type="match status" value="1"/>
</dbReference>
<dbReference type="GO" id="GO:0005524">
    <property type="term" value="F:ATP binding"/>
    <property type="evidence" value="ECO:0007669"/>
    <property type="project" value="UniProtKB-UniRule"/>
</dbReference>
<organism evidence="9 10">
    <name type="scientific">Circinella minor</name>
    <dbReference type="NCBI Taxonomy" id="1195481"/>
    <lineage>
        <taxon>Eukaryota</taxon>
        <taxon>Fungi</taxon>
        <taxon>Fungi incertae sedis</taxon>
        <taxon>Mucoromycota</taxon>
        <taxon>Mucoromycotina</taxon>
        <taxon>Mucoromycetes</taxon>
        <taxon>Mucorales</taxon>
        <taxon>Lichtheimiaceae</taxon>
        <taxon>Circinella</taxon>
    </lineage>
</organism>
<keyword evidence="4 6" id="KW-0067">ATP-binding</keyword>
<evidence type="ECO:0000256" key="2">
    <source>
        <dbReference type="ARBA" id="ARBA00022598"/>
    </source>
</evidence>
<dbReference type="SUPFAM" id="SSF51230">
    <property type="entry name" value="Single hybrid motif"/>
    <property type="match status" value="1"/>
</dbReference>
<feature type="domain" description="Biotin carboxylation" evidence="8">
    <location>
        <begin position="5"/>
        <end position="456"/>
    </location>
</feature>
<dbReference type="SUPFAM" id="SSF51246">
    <property type="entry name" value="Rudiment single hybrid motif"/>
    <property type="match status" value="1"/>
</dbReference>
<evidence type="ECO:0000313" key="9">
    <source>
        <dbReference type="EMBL" id="KAG2224260.1"/>
    </source>
</evidence>
<evidence type="ECO:0000256" key="5">
    <source>
        <dbReference type="ARBA" id="ARBA00023267"/>
    </source>
</evidence>
<accession>A0A8H7S7J8</accession>
<proteinExistence type="predicted"/>
<evidence type="ECO:0000256" key="6">
    <source>
        <dbReference type="PROSITE-ProRule" id="PRU00409"/>
    </source>
</evidence>
<dbReference type="GO" id="GO:0046872">
    <property type="term" value="F:metal ion binding"/>
    <property type="evidence" value="ECO:0007669"/>
    <property type="project" value="InterPro"/>
</dbReference>
<evidence type="ECO:0000313" key="10">
    <source>
        <dbReference type="Proteomes" id="UP000646827"/>
    </source>
</evidence>
<dbReference type="InterPro" id="IPR005482">
    <property type="entry name" value="Biotin_COase_C"/>
</dbReference>
<dbReference type="AlphaFoldDB" id="A0A8H7S7J8"/>
<sequence>MTLTSIRKVLIANRGEIACRVIRTCRRMGIATVAIYSDSDENSVFVRMVDEAYHIGASVAAESYLDGDKLIAVCHRAGADALHPGYGFLSENADFAQKVKEAGINFIGPTPESIRAIGDKIAAKLFITEHAPSIPLIPGYNGHDQSIERLEKEASRIDFPVLLKASAGGGGRGMRAVYETGKLREEIETAKGEALRSFGSDNLLIEKYFESIRHVEVQIFGDKYGNVYHINERDCSVQRRHQKVIEETPSPAVDETLREAMTNAAVELCRKLGYEGAGTAEFILDEKTKKFYFLELNTRLQVEHPVTEAISGLDLVELQILVAQGVNLKQLGVLDNVQFQGHSIEVRLCAEDPDNDFSPRTGLIRKWSPVTDIPGVRYDTGVEDGSEISVFYDSMIAKIIVHAPTRAEAVCRMASVLSRTVILGVTTNQKFLLSIMNNPRFQSGTFDTNFISLEHAQLFSRRTVEQLQSSIIAAMLFEWSIQIDQRVNLRSIQPNWRNIKWKVPSKKYVVDNDQDTQLQVEYEFQPNLKGANKQFQCNVSQVVQEADKKKAAAAAAEKDKQKVELPLQVTLYESHFGQQTPGPQGIQGCSGLLRCSIEGSQRYFYIAEDVRDINEKTYFVHDFVQGYPVTLEKVDRLKSTTASNEDDRVTPYTSSMPCRILKILAPTGTTVKKNDPLLSIESMKTEVKVLSRHEGVVTMRVEENQLVDARVLLCQVDEVKK</sequence>
<dbReference type="InterPro" id="IPR050856">
    <property type="entry name" value="Biotin_carboxylase_complex"/>
</dbReference>
<evidence type="ECO:0000256" key="3">
    <source>
        <dbReference type="ARBA" id="ARBA00022741"/>
    </source>
</evidence>
<dbReference type="SUPFAM" id="SSF56059">
    <property type="entry name" value="Glutathione synthetase ATP-binding domain-like"/>
    <property type="match status" value="1"/>
</dbReference>
<dbReference type="PROSITE" id="PS50979">
    <property type="entry name" value="BC"/>
    <property type="match status" value="1"/>
</dbReference>
<dbReference type="PROSITE" id="PS00866">
    <property type="entry name" value="CPSASE_1"/>
    <property type="match status" value="1"/>
</dbReference>
<keyword evidence="2" id="KW-0436">Ligase</keyword>
<dbReference type="PROSITE" id="PS00867">
    <property type="entry name" value="CPSASE_2"/>
    <property type="match status" value="1"/>
</dbReference>
<keyword evidence="10" id="KW-1185">Reference proteome</keyword>
<name>A0A8H7S7J8_9FUNG</name>
<dbReference type="InterPro" id="IPR011764">
    <property type="entry name" value="Biotin_carboxylation_dom"/>
</dbReference>
<evidence type="ECO:0000259" key="7">
    <source>
        <dbReference type="PROSITE" id="PS50975"/>
    </source>
</evidence>
<evidence type="ECO:0000259" key="8">
    <source>
        <dbReference type="PROSITE" id="PS50979"/>
    </source>
</evidence>
<comment type="caution">
    <text evidence="9">The sequence shown here is derived from an EMBL/GenBank/DDBJ whole genome shotgun (WGS) entry which is preliminary data.</text>
</comment>
<dbReference type="InterPro" id="IPR011761">
    <property type="entry name" value="ATP-grasp"/>
</dbReference>
<dbReference type="PANTHER" id="PTHR18866:SF127">
    <property type="match status" value="1"/>
</dbReference>
<comment type="cofactor">
    <cofactor evidence="1">
        <name>biotin</name>
        <dbReference type="ChEBI" id="CHEBI:57586"/>
    </cofactor>
</comment>
<reference evidence="9 10" key="1">
    <citation type="submission" date="2020-12" db="EMBL/GenBank/DDBJ databases">
        <title>Metabolic potential, ecology and presence of endohyphal bacteria is reflected in genomic diversity of Mucoromycotina.</title>
        <authorList>
            <person name="Muszewska A."/>
            <person name="Okrasinska A."/>
            <person name="Steczkiewicz K."/>
            <person name="Drgas O."/>
            <person name="Orlowska M."/>
            <person name="Perlinska-Lenart U."/>
            <person name="Aleksandrzak-Piekarczyk T."/>
            <person name="Szatraj K."/>
            <person name="Zielenkiewicz U."/>
            <person name="Pilsyk S."/>
            <person name="Malc E."/>
            <person name="Mieczkowski P."/>
            <person name="Kruszewska J.S."/>
            <person name="Biernat P."/>
            <person name="Pawlowska J."/>
        </authorList>
    </citation>
    <scope>NUCLEOTIDE SEQUENCE [LARGE SCALE GENOMIC DNA]</scope>
    <source>
        <strain evidence="9 10">CBS 142.35</strain>
    </source>
</reference>
<dbReference type="InterPro" id="IPR005481">
    <property type="entry name" value="BC-like_N"/>
</dbReference>
<dbReference type="Pfam" id="PF00289">
    <property type="entry name" value="Biotin_carb_N"/>
    <property type="match status" value="1"/>
</dbReference>
<protein>
    <submittedName>
        <fullName evidence="9">Uncharacterized protein</fullName>
    </submittedName>
</protein>
<dbReference type="PANTHER" id="PTHR18866">
    <property type="entry name" value="CARBOXYLASE:PYRUVATE/ACETYL-COA/PROPIONYL-COA CARBOXYLASE"/>
    <property type="match status" value="1"/>
</dbReference>
<dbReference type="SUPFAM" id="SSF52440">
    <property type="entry name" value="PreATP-grasp domain"/>
    <property type="match status" value="1"/>
</dbReference>
<gene>
    <name evidence="9" type="ORF">INT45_000291</name>
</gene>
<dbReference type="OrthoDB" id="196847at2759"/>
<dbReference type="Gene3D" id="3.30.470.20">
    <property type="entry name" value="ATP-grasp fold, B domain"/>
    <property type="match status" value="1"/>
</dbReference>
<evidence type="ECO:0000256" key="4">
    <source>
        <dbReference type="ARBA" id="ARBA00022840"/>
    </source>
</evidence>
<dbReference type="InterPro" id="IPR011054">
    <property type="entry name" value="Rudment_hybrid_motif"/>
</dbReference>
<dbReference type="Pfam" id="PF02785">
    <property type="entry name" value="Biotin_carb_C"/>
    <property type="match status" value="1"/>
</dbReference>
<dbReference type="InterPro" id="IPR005479">
    <property type="entry name" value="CPAse_ATP-bd"/>
</dbReference>
<dbReference type="InterPro" id="IPR016185">
    <property type="entry name" value="PreATP-grasp_dom_sf"/>
</dbReference>
<feature type="domain" description="ATP-grasp" evidence="7">
    <location>
        <begin position="124"/>
        <end position="324"/>
    </location>
</feature>
<dbReference type="GO" id="GO:0016874">
    <property type="term" value="F:ligase activity"/>
    <property type="evidence" value="ECO:0007669"/>
    <property type="project" value="UniProtKB-KW"/>
</dbReference>
<dbReference type="InterPro" id="IPR011053">
    <property type="entry name" value="Single_hybrid_motif"/>
</dbReference>
<dbReference type="Proteomes" id="UP000646827">
    <property type="component" value="Unassembled WGS sequence"/>
</dbReference>
<dbReference type="PROSITE" id="PS50975">
    <property type="entry name" value="ATP_GRASP"/>
    <property type="match status" value="1"/>
</dbReference>
<dbReference type="InterPro" id="IPR000089">
    <property type="entry name" value="Biotin_lipoyl"/>
</dbReference>
<dbReference type="CDD" id="cd06850">
    <property type="entry name" value="biotinyl_domain"/>
    <property type="match status" value="1"/>
</dbReference>
<dbReference type="Gene3D" id="2.40.50.100">
    <property type="match status" value="1"/>
</dbReference>
<dbReference type="Pfam" id="PF02786">
    <property type="entry name" value="CPSase_L_D2"/>
    <property type="match status" value="1"/>
</dbReference>
<dbReference type="Pfam" id="PF00364">
    <property type="entry name" value="Biotin_lipoyl"/>
    <property type="match status" value="1"/>
</dbReference>
<dbReference type="FunFam" id="3.30.470.20:FF:000028">
    <property type="entry name" value="Methylcrotonoyl-CoA carboxylase subunit alpha, mitochondrial"/>
    <property type="match status" value="1"/>
</dbReference>
<dbReference type="EMBL" id="JAEPRB010000046">
    <property type="protein sequence ID" value="KAG2224260.1"/>
    <property type="molecule type" value="Genomic_DNA"/>
</dbReference>
<keyword evidence="3 6" id="KW-0547">Nucleotide-binding</keyword>
<dbReference type="FunFam" id="3.40.50.20:FF:000010">
    <property type="entry name" value="Propionyl-CoA carboxylase subunit alpha"/>
    <property type="match status" value="1"/>
</dbReference>